<dbReference type="InterPro" id="IPR011008">
    <property type="entry name" value="Dimeric_a/b-barrel"/>
</dbReference>
<dbReference type="PANTHER" id="PTHR41521">
    <property type="match status" value="1"/>
</dbReference>
<dbReference type="SUPFAM" id="SSF54909">
    <property type="entry name" value="Dimeric alpha+beta barrel"/>
    <property type="match status" value="1"/>
</dbReference>
<sequence>MVVAAPDVVLRMRQFFWLPVSHNIIANKGGSMTAYVIATMVIHDPQTYLQYTELTPPLVARHGGKFLTRGDKVDTYEGDTFTERMVLLEFPDRDKVYAWLKDPEYVAASEFRKAASVCRILIQEGASNTGDPDPKVG</sequence>
<dbReference type="AlphaFoldDB" id="A0A2N4UG52"/>
<dbReference type="InterPro" id="IPR010753">
    <property type="entry name" value="DUF1330"/>
</dbReference>
<evidence type="ECO:0000313" key="2">
    <source>
        <dbReference type="EMBL" id="PLC54003.1"/>
    </source>
</evidence>
<proteinExistence type="predicted"/>
<comment type="caution">
    <text evidence="2">The sequence shown here is derived from an EMBL/GenBank/DDBJ whole genome shotgun (WGS) entry which is preliminary data.</text>
</comment>
<evidence type="ECO:0000313" key="3">
    <source>
        <dbReference type="Proteomes" id="UP000234328"/>
    </source>
</evidence>
<reference evidence="2 3" key="1">
    <citation type="submission" date="2017-10" db="EMBL/GenBank/DDBJ databases">
        <title>Two draft genome sequences of Pusillimonas sp. strains isolated from a nitrate- and radionuclide-contaminated groundwater in Russia.</title>
        <authorList>
            <person name="Grouzdev D.S."/>
            <person name="Tourova T.P."/>
            <person name="Goeva M.A."/>
            <person name="Babich T.L."/>
            <person name="Sokolova D.S."/>
            <person name="Abdullin R."/>
            <person name="Poltaraus A.B."/>
            <person name="Toshchakov S.V."/>
            <person name="Nazina T.N."/>
        </authorList>
    </citation>
    <scope>NUCLEOTIDE SEQUENCE [LARGE SCALE GENOMIC DNA]</scope>
    <source>
        <strain evidence="2 3">JR1/69-2-13</strain>
    </source>
</reference>
<dbReference type="EMBL" id="PDNV01000006">
    <property type="protein sequence ID" value="PLC54003.1"/>
    <property type="molecule type" value="Genomic_DNA"/>
</dbReference>
<gene>
    <name evidence="2" type="ORF">CR155_11325</name>
</gene>
<evidence type="ECO:0000259" key="1">
    <source>
        <dbReference type="Pfam" id="PF07045"/>
    </source>
</evidence>
<keyword evidence="3" id="KW-1185">Reference proteome</keyword>
<dbReference type="Proteomes" id="UP000234328">
    <property type="component" value="Unassembled WGS sequence"/>
</dbReference>
<accession>A0A2N4UG52</accession>
<name>A0A2N4UG52_9BURK</name>
<dbReference type="PANTHER" id="PTHR41521:SF4">
    <property type="entry name" value="BLR0684 PROTEIN"/>
    <property type="match status" value="1"/>
</dbReference>
<dbReference type="Gene3D" id="3.30.70.100">
    <property type="match status" value="1"/>
</dbReference>
<feature type="domain" description="DUF1330" evidence="1">
    <location>
        <begin position="33"/>
        <end position="125"/>
    </location>
</feature>
<organism evidence="2 3">
    <name type="scientific">Pollutimonas nitritireducens</name>
    <dbReference type="NCBI Taxonomy" id="2045209"/>
    <lineage>
        <taxon>Bacteria</taxon>
        <taxon>Pseudomonadati</taxon>
        <taxon>Pseudomonadota</taxon>
        <taxon>Betaproteobacteria</taxon>
        <taxon>Burkholderiales</taxon>
        <taxon>Alcaligenaceae</taxon>
        <taxon>Pollutimonas</taxon>
    </lineage>
</organism>
<protein>
    <recommendedName>
        <fullName evidence="1">DUF1330 domain-containing protein</fullName>
    </recommendedName>
</protein>
<dbReference type="Pfam" id="PF07045">
    <property type="entry name" value="DUF1330"/>
    <property type="match status" value="1"/>
</dbReference>